<dbReference type="CDD" id="cd07377">
    <property type="entry name" value="WHTH_GntR"/>
    <property type="match status" value="1"/>
</dbReference>
<dbReference type="OrthoDB" id="9784718at2"/>
<dbReference type="PRINTS" id="PR00035">
    <property type="entry name" value="HTHGNTR"/>
</dbReference>
<dbReference type="InterPro" id="IPR036390">
    <property type="entry name" value="WH_DNA-bd_sf"/>
</dbReference>
<evidence type="ECO:0000256" key="1">
    <source>
        <dbReference type="ARBA" id="ARBA00023015"/>
    </source>
</evidence>
<keyword evidence="6" id="KW-1185">Reference proteome</keyword>
<evidence type="ECO:0000313" key="6">
    <source>
        <dbReference type="Proteomes" id="UP000309133"/>
    </source>
</evidence>
<dbReference type="Pfam" id="PF07729">
    <property type="entry name" value="FCD"/>
    <property type="match status" value="1"/>
</dbReference>
<dbReference type="PANTHER" id="PTHR43537">
    <property type="entry name" value="TRANSCRIPTIONAL REGULATOR, GNTR FAMILY"/>
    <property type="match status" value="1"/>
</dbReference>
<dbReference type="PANTHER" id="PTHR43537:SF24">
    <property type="entry name" value="GLUCONATE OPERON TRANSCRIPTIONAL REPRESSOR"/>
    <property type="match status" value="1"/>
</dbReference>
<accession>A0A4S4FN04</accession>
<dbReference type="GO" id="GO:0003677">
    <property type="term" value="F:DNA binding"/>
    <property type="evidence" value="ECO:0007669"/>
    <property type="project" value="UniProtKB-KW"/>
</dbReference>
<dbReference type="Gene3D" id="1.10.10.10">
    <property type="entry name" value="Winged helix-like DNA-binding domain superfamily/Winged helix DNA-binding domain"/>
    <property type="match status" value="1"/>
</dbReference>
<evidence type="ECO:0000313" key="5">
    <source>
        <dbReference type="EMBL" id="THG31843.1"/>
    </source>
</evidence>
<dbReference type="SUPFAM" id="SSF48008">
    <property type="entry name" value="GntR ligand-binding domain-like"/>
    <property type="match status" value="1"/>
</dbReference>
<name>A0A4S4FN04_9MICO</name>
<dbReference type="Pfam" id="PF00392">
    <property type="entry name" value="GntR"/>
    <property type="match status" value="1"/>
</dbReference>
<reference evidence="5 6" key="1">
    <citation type="submission" date="2019-04" db="EMBL/GenBank/DDBJ databases">
        <authorList>
            <person name="Jiang L."/>
        </authorList>
    </citation>
    <scope>NUCLEOTIDE SEQUENCE [LARGE SCALE GENOMIC DNA]</scope>
    <source>
        <strain evidence="5 6">YIM 131853</strain>
    </source>
</reference>
<dbReference type="InterPro" id="IPR011711">
    <property type="entry name" value="GntR_C"/>
</dbReference>
<keyword evidence="2" id="KW-0238">DNA-binding</keyword>
<comment type="caution">
    <text evidence="5">The sequence shown here is derived from an EMBL/GenBank/DDBJ whole genome shotgun (WGS) entry which is preliminary data.</text>
</comment>
<gene>
    <name evidence="5" type="ORF">E6C64_07280</name>
</gene>
<keyword evidence="1" id="KW-0805">Transcription regulation</keyword>
<dbReference type="SUPFAM" id="SSF46785">
    <property type="entry name" value="Winged helix' DNA-binding domain"/>
    <property type="match status" value="1"/>
</dbReference>
<dbReference type="AlphaFoldDB" id="A0A4S4FN04"/>
<proteinExistence type="predicted"/>
<dbReference type="InterPro" id="IPR036388">
    <property type="entry name" value="WH-like_DNA-bd_sf"/>
</dbReference>
<organism evidence="5 6">
    <name type="scientific">Naasia lichenicola</name>
    <dbReference type="NCBI Taxonomy" id="2565933"/>
    <lineage>
        <taxon>Bacteria</taxon>
        <taxon>Bacillati</taxon>
        <taxon>Actinomycetota</taxon>
        <taxon>Actinomycetes</taxon>
        <taxon>Micrococcales</taxon>
        <taxon>Microbacteriaceae</taxon>
        <taxon>Naasia</taxon>
    </lineage>
</organism>
<evidence type="ECO:0000259" key="4">
    <source>
        <dbReference type="PROSITE" id="PS50949"/>
    </source>
</evidence>
<dbReference type="InterPro" id="IPR008920">
    <property type="entry name" value="TF_FadR/GntR_C"/>
</dbReference>
<dbReference type="Gene3D" id="1.20.120.530">
    <property type="entry name" value="GntR ligand-binding domain-like"/>
    <property type="match status" value="1"/>
</dbReference>
<feature type="domain" description="HTH gntR-type" evidence="4">
    <location>
        <begin position="26"/>
        <end position="96"/>
    </location>
</feature>
<keyword evidence="3" id="KW-0804">Transcription</keyword>
<evidence type="ECO:0000256" key="3">
    <source>
        <dbReference type="ARBA" id="ARBA00023163"/>
    </source>
</evidence>
<protein>
    <submittedName>
        <fullName evidence="5">FadR family transcriptional regulator</fullName>
    </submittedName>
</protein>
<dbReference type="InterPro" id="IPR000524">
    <property type="entry name" value="Tscrpt_reg_HTH_GntR"/>
</dbReference>
<dbReference type="SMART" id="SM00895">
    <property type="entry name" value="FCD"/>
    <property type="match status" value="1"/>
</dbReference>
<dbReference type="Proteomes" id="UP000309133">
    <property type="component" value="Unassembled WGS sequence"/>
</dbReference>
<dbReference type="SMART" id="SM00345">
    <property type="entry name" value="HTH_GNTR"/>
    <property type="match status" value="1"/>
</dbReference>
<sequence length="254" mass="27356">MPAPDSRGADSGLGVDDALFRPVRSGNAFEDTVERLLQAVRLGVIAPGESLPPERELAARLSVSRDTVRDAIRSLADAGYLVARRGRYGGTFVRDEAEIASASVADAAGIADRRDRSRAEIDDVLDLREILELGAVRAAAGRALSAIERETLWSRLLETAASGVTDYRRIDSRLHLTLGELSGIPSLLPLLVESRSRVNALLDEIPLLERNLQHSNEQHERIVQAILRGDPDAAATAMAEHLAGSASLLRGFLA</sequence>
<dbReference type="GO" id="GO:0003700">
    <property type="term" value="F:DNA-binding transcription factor activity"/>
    <property type="evidence" value="ECO:0007669"/>
    <property type="project" value="InterPro"/>
</dbReference>
<dbReference type="RefSeq" id="WP_136426963.1">
    <property type="nucleotide sequence ID" value="NZ_SSSM01000003.1"/>
</dbReference>
<dbReference type="EMBL" id="SSSM01000003">
    <property type="protein sequence ID" value="THG31843.1"/>
    <property type="molecule type" value="Genomic_DNA"/>
</dbReference>
<evidence type="ECO:0000256" key="2">
    <source>
        <dbReference type="ARBA" id="ARBA00023125"/>
    </source>
</evidence>
<dbReference type="PROSITE" id="PS50949">
    <property type="entry name" value="HTH_GNTR"/>
    <property type="match status" value="1"/>
</dbReference>